<gene>
    <name evidence="1" type="ORF">BLNAU_2467</name>
</gene>
<evidence type="ECO:0000313" key="1">
    <source>
        <dbReference type="EMBL" id="KAK2962634.1"/>
    </source>
</evidence>
<accession>A0ABQ9YFY5</accession>
<organism evidence="1 2">
    <name type="scientific">Blattamonas nauphoetae</name>
    <dbReference type="NCBI Taxonomy" id="2049346"/>
    <lineage>
        <taxon>Eukaryota</taxon>
        <taxon>Metamonada</taxon>
        <taxon>Preaxostyla</taxon>
        <taxon>Oxymonadida</taxon>
        <taxon>Blattamonas</taxon>
    </lineage>
</organism>
<reference evidence="1 2" key="1">
    <citation type="journal article" date="2022" name="bioRxiv">
        <title>Genomics of Preaxostyla Flagellates Illuminates Evolutionary Transitions and the Path Towards Mitochondrial Loss.</title>
        <authorList>
            <person name="Novak L.V.F."/>
            <person name="Treitli S.C."/>
            <person name="Pyrih J."/>
            <person name="Halakuc P."/>
            <person name="Pipaliya S.V."/>
            <person name="Vacek V."/>
            <person name="Brzon O."/>
            <person name="Soukal P."/>
            <person name="Eme L."/>
            <person name="Dacks J.B."/>
            <person name="Karnkowska A."/>
            <person name="Elias M."/>
            <person name="Hampl V."/>
        </authorList>
    </citation>
    <scope>NUCLEOTIDE SEQUENCE [LARGE SCALE GENOMIC DNA]</scope>
    <source>
        <strain evidence="1">NAU3</strain>
        <tissue evidence="1">Gut</tissue>
    </source>
</reference>
<evidence type="ECO:0000313" key="2">
    <source>
        <dbReference type="Proteomes" id="UP001281761"/>
    </source>
</evidence>
<dbReference type="EMBL" id="JARBJD010000010">
    <property type="protein sequence ID" value="KAK2962634.1"/>
    <property type="molecule type" value="Genomic_DNA"/>
</dbReference>
<proteinExistence type="predicted"/>
<protein>
    <submittedName>
        <fullName evidence="1">Uncharacterized protein</fullName>
    </submittedName>
</protein>
<comment type="caution">
    <text evidence="1">The sequence shown here is derived from an EMBL/GenBank/DDBJ whole genome shotgun (WGS) entry which is preliminary data.</text>
</comment>
<dbReference type="Proteomes" id="UP001281761">
    <property type="component" value="Unassembled WGS sequence"/>
</dbReference>
<name>A0ABQ9YFY5_9EUKA</name>
<keyword evidence="2" id="KW-1185">Reference proteome</keyword>
<sequence>MSFQSMIHAPSSRLRTMSSYGQHSNRLNPYAGLSAFGITASTLSTNTRGTPEDKISNDGNGDVLGNVDLRAEPPPLKLFNPSAFVDSDGKQLCVALRSSPDVLLDLSTKELVWHLTFLRRNGPSDSSHTLKSTLMEALSFEDDLLIQGLFQAQEEYESDADIVQLDEDQQDITIPGNGCSEGLTGLFRAKVRVDGQTKRDKRMERRIWKTQSHLTEFWREQAV</sequence>